<dbReference type="EMBL" id="JALLBG020000068">
    <property type="protein sequence ID" value="KAL3768210.1"/>
    <property type="molecule type" value="Genomic_DNA"/>
</dbReference>
<dbReference type="Gene3D" id="3.40.50.150">
    <property type="entry name" value="Vaccinia Virus protein VP39"/>
    <property type="match status" value="1"/>
</dbReference>
<dbReference type="InterPro" id="IPR029063">
    <property type="entry name" value="SAM-dependent_MTases_sf"/>
</dbReference>
<dbReference type="AlphaFoldDB" id="A0ABD3N669"/>
<protein>
    <submittedName>
        <fullName evidence="1">Uncharacterized protein</fullName>
    </submittedName>
</protein>
<name>A0ABD3N669_9STRA</name>
<organism evidence="1 2">
    <name type="scientific">Discostella pseudostelligera</name>
    <dbReference type="NCBI Taxonomy" id="259834"/>
    <lineage>
        <taxon>Eukaryota</taxon>
        <taxon>Sar</taxon>
        <taxon>Stramenopiles</taxon>
        <taxon>Ochrophyta</taxon>
        <taxon>Bacillariophyta</taxon>
        <taxon>Coscinodiscophyceae</taxon>
        <taxon>Thalassiosirophycidae</taxon>
        <taxon>Stephanodiscales</taxon>
        <taxon>Stephanodiscaceae</taxon>
        <taxon>Discostella</taxon>
    </lineage>
</organism>
<accession>A0ABD3N669</accession>
<reference evidence="1 2" key="1">
    <citation type="submission" date="2024-10" db="EMBL/GenBank/DDBJ databases">
        <title>Updated reference genomes for cyclostephanoid diatoms.</title>
        <authorList>
            <person name="Roberts W.R."/>
            <person name="Alverson A.J."/>
        </authorList>
    </citation>
    <scope>NUCLEOTIDE SEQUENCE [LARGE SCALE GENOMIC DNA]</scope>
    <source>
        <strain evidence="1 2">AJA232-27</strain>
    </source>
</reference>
<dbReference type="Proteomes" id="UP001530293">
    <property type="component" value="Unassembled WGS sequence"/>
</dbReference>
<keyword evidence="2" id="KW-1185">Reference proteome</keyword>
<evidence type="ECO:0000313" key="2">
    <source>
        <dbReference type="Proteomes" id="UP001530293"/>
    </source>
</evidence>
<proteinExistence type="predicted"/>
<gene>
    <name evidence="1" type="ORF">ACHAWU_001900</name>
</gene>
<evidence type="ECO:0000313" key="1">
    <source>
        <dbReference type="EMBL" id="KAL3768210.1"/>
    </source>
</evidence>
<comment type="caution">
    <text evidence="1">The sequence shown here is derived from an EMBL/GenBank/DDBJ whole genome shotgun (WGS) entry which is preliminary data.</text>
</comment>
<sequence>MVMRKSPISSAVVFLAIIGSLRNLAFSPAVLALAASSSSSPPPPLFLSVVSPLSPSSASSIADDAVIKSNRVSFQQQQQIRASNYGIANNSTVLSPIEAAASVGVRPTLENATKGTWQRAWKLHRFMMKVVLHRFDRCRPGDSKLALACLWWKALSGNDITSPVYDRELSYDLLPPVTRWIVSPRLCRLYPRLHHANVEIRTAYLDKSVTGIIDSTIHNNETQLKEKSRRKLFRLIIMGGGYDTRGVKLLERSLLHSRMAEDDDADKRDSRHPLHRLLLLNERRHRLQSKEQDQQQQQQRGWNPLCWWRNISMRRRRGNGVQLEGASMFSSNDIELPSMEAERKMMAGVNYDLQCYELDLPEVVEAKNRLLNKRLFRRRPWLKNVEEGVCNNYPRLVPANFNNIEETRKALEGILLSPASLTNDTKEYDTITNVIVFEGVMIYLDEGIPHSLLQLCSDVLESANLASLTPSEGYLCFADRLENIPGGDSEAALDEMESTGWDLIDWLPKPGLARHMGIARLRQRETTLEKKV</sequence>